<proteinExistence type="predicted"/>
<dbReference type="STRING" id="519424.AZF04_16750"/>
<comment type="caution">
    <text evidence="3">The sequence shown here is derived from an EMBL/GenBank/DDBJ whole genome shotgun (WGS) entry which is preliminary data.</text>
</comment>
<evidence type="ECO:0000256" key="1">
    <source>
        <dbReference type="ARBA" id="ARBA00022679"/>
    </source>
</evidence>
<dbReference type="Gene3D" id="3.40.50.2300">
    <property type="match status" value="1"/>
</dbReference>
<dbReference type="GO" id="GO:0008982">
    <property type="term" value="F:protein-N(PI)-phosphohistidine-sugar phosphotransferase activity"/>
    <property type="evidence" value="ECO:0007669"/>
    <property type="project" value="InterPro"/>
</dbReference>
<dbReference type="AlphaFoldDB" id="A0A162ENS1"/>
<dbReference type="GO" id="GO:0009401">
    <property type="term" value="P:phosphoenolpyruvate-dependent sugar phosphotransferase system"/>
    <property type="evidence" value="ECO:0007669"/>
    <property type="project" value="InterPro"/>
</dbReference>
<protein>
    <recommendedName>
        <fullName evidence="2">PTS EIIB type-2 domain-containing protein</fullName>
    </recommendedName>
</protein>
<dbReference type="InterPro" id="IPR013011">
    <property type="entry name" value="PTS_EIIB_2"/>
</dbReference>
<evidence type="ECO:0000313" key="3">
    <source>
        <dbReference type="EMBL" id="KYG33362.1"/>
    </source>
</evidence>
<dbReference type="PROSITE" id="PS51099">
    <property type="entry name" value="PTS_EIIB_TYPE_2"/>
    <property type="match status" value="1"/>
</dbReference>
<evidence type="ECO:0000259" key="2">
    <source>
        <dbReference type="PROSITE" id="PS51099"/>
    </source>
</evidence>
<dbReference type="Pfam" id="PF02302">
    <property type="entry name" value="PTS_IIB"/>
    <property type="match status" value="1"/>
</dbReference>
<dbReference type="CDD" id="cd05563">
    <property type="entry name" value="PTS_IIB_ascorbate"/>
    <property type="match status" value="1"/>
</dbReference>
<evidence type="ECO:0000313" key="4">
    <source>
        <dbReference type="Proteomes" id="UP000075806"/>
    </source>
</evidence>
<keyword evidence="4" id="KW-1185">Reference proteome</keyword>
<dbReference type="InterPro" id="IPR036095">
    <property type="entry name" value="PTS_EIIB-like_sf"/>
</dbReference>
<dbReference type="RefSeq" id="WP_061947902.1">
    <property type="nucleotide sequence ID" value="NZ_LTAO01000007.1"/>
</dbReference>
<gene>
    <name evidence="3" type="ORF">AZF04_16750</name>
</gene>
<dbReference type="EMBL" id="LTAO01000007">
    <property type="protein sequence ID" value="KYG33362.1"/>
    <property type="molecule type" value="Genomic_DNA"/>
</dbReference>
<feature type="domain" description="PTS EIIB type-2" evidence="2">
    <location>
        <begin position="1"/>
        <end position="92"/>
    </location>
</feature>
<dbReference type="InterPro" id="IPR003501">
    <property type="entry name" value="PTS_EIIB_2/3"/>
</dbReference>
<dbReference type="OrthoDB" id="6603449at2"/>
<organism evidence="3 4">
    <name type="scientific">Alkalihalobacillus trypoxylicola</name>
    <dbReference type="NCBI Taxonomy" id="519424"/>
    <lineage>
        <taxon>Bacteria</taxon>
        <taxon>Bacillati</taxon>
        <taxon>Bacillota</taxon>
        <taxon>Bacilli</taxon>
        <taxon>Bacillales</taxon>
        <taxon>Bacillaceae</taxon>
        <taxon>Alkalihalobacillus</taxon>
    </lineage>
</organism>
<keyword evidence="1" id="KW-0808">Transferase</keyword>
<accession>A0A162ENS1</accession>
<reference evidence="3" key="1">
    <citation type="submission" date="2016-02" db="EMBL/GenBank/DDBJ databases">
        <title>Genome sequence of Bacillus trypoxylicola KCTC 13244(T).</title>
        <authorList>
            <person name="Jeong H."/>
            <person name="Park S.-H."/>
            <person name="Choi S.-K."/>
        </authorList>
    </citation>
    <scope>NUCLEOTIDE SEQUENCE [LARGE SCALE GENOMIC DNA]</scope>
    <source>
        <strain evidence="3">KCTC 13244</strain>
    </source>
</reference>
<sequence>MKISIVCSSGLGTSLLIKIQLERILKEWNVDATIINTDVSTFNSEHHDIVIGAKQIIDSLEIKHHTEYIALENLIDPDYLRQQLLSNEVVKIWVNQ</sequence>
<dbReference type="SUPFAM" id="SSF52794">
    <property type="entry name" value="PTS system IIB component-like"/>
    <property type="match status" value="1"/>
</dbReference>
<dbReference type="Proteomes" id="UP000075806">
    <property type="component" value="Unassembled WGS sequence"/>
</dbReference>
<name>A0A162ENS1_9BACI</name>